<evidence type="ECO:0000256" key="1">
    <source>
        <dbReference type="ARBA" id="ARBA00022801"/>
    </source>
</evidence>
<dbReference type="AlphaFoldDB" id="A0A6C0DE75"/>
<dbReference type="GO" id="GO:0006308">
    <property type="term" value="P:DNA catabolic process"/>
    <property type="evidence" value="ECO:0007669"/>
    <property type="project" value="InterPro"/>
</dbReference>
<dbReference type="GO" id="GO:0008821">
    <property type="term" value="F:crossover junction DNA endonuclease activity"/>
    <property type="evidence" value="ECO:0007669"/>
    <property type="project" value="InterPro"/>
</dbReference>
<dbReference type="PANTHER" id="PTHR13451">
    <property type="entry name" value="CLASS II CROSSOVER JUNCTION ENDONUCLEASE MUS81"/>
    <property type="match status" value="1"/>
</dbReference>
<dbReference type="GO" id="GO:0048476">
    <property type="term" value="C:Holliday junction resolvase complex"/>
    <property type="evidence" value="ECO:0007669"/>
    <property type="project" value="TreeGrafter"/>
</dbReference>
<dbReference type="EMBL" id="MN739590">
    <property type="protein sequence ID" value="QHT14817.1"/>
    <property type="molecule type" value="Genomic_DNA"/>
</dbReference>
<protein>
    <recommendedName>
        <fullName evidence="2">ERCC4 domain-containing protein</fullName>
    </recommendedName>
</protein>
<dbReference type="InterPro" id="IPR010994">
    <property type="entry name" value="RuvA_2-like"/>
</dbReference>
<dbReference type="PANTHER" id="PTHR13451:SF0">
    <property type="entry name" value="CROSSOVER JUNCTION ENDONUCLEASE MUS81"/>
    <property type="match status" value="1"/>
</dbReference>
<dbReference type="GO" id="GO:0003677">
    <property type="term" value="F:DNA binding"/>
    <property type="evidence" value="ECO:0007669"/>
    <property type="project" value="InterPro"/>
</dbReference>
<name>A0A6C0DE75_9ZZZZ</name>
<keyword evidence="1" id="KW-0378">Hydrolase</keyword>
<dbReference type="InterPro" id="IPR033309">
    <property type="entry name" value="Mus81"/>
</dbReference>
<dbReference type="Gene3D" id="1.10.150.20">
    <property type="entry name" value="5' to 3' exonuclease, C-terminal subdomain"/>
    <property type="match status" value="1"/>
</dbReference>
<evidence type="ECO:0000259" key="2">
    <source>
        <dbReference type="SMART" id="SM00891"/>
    </source>
</evidence>
<sequence length="231" mass="25366">MWLDTRESELISLLPNATVKALPIADIWIGVGEDGVVKDGGIVVERKSIRDFEASILDGRYREQRGRILSYCQEHKTQPLYILEGDLSSGTGRLEKKALMKFLNRLVFHYQLPVLQTASVRETAELVQHLMDQWTEDPSSLQRTTELIKVSDGIHVQKKANAADPKQFAIACLAQCPGVSVKMAEALIAALGTLKGVMEADTKQLAEIKVGSRKVGPVVAGRLHGILNGVI</sequence>
<dbReference type="SUPFAM" id="SSF47781">
    <property type="entry name" value="RuvA domain 2-like"/>
    <property type="match status" value="1"/>
</dbReference>
<dbReference type="GO" id="GO:0031573">
    <property type="term" value="P:mitotic intra-S DNA damage checkpoint signaling"/>
    <property type="evidence" value="ECO:0007669"/>
    <property type="project" value="TreeGrafter"/>
</dbReference>
<proteinExistence type="predicted"/>
<dbReference type="GO" id="GO:0005634">
    <property type="term" value="C:nucleus"/>
    <property type="evidence" value="ECO:0007669"/>
    <property type="project" value="TreeGrafter"/>
</dbReference>
<dbReference type="GO" id="GO:0000712">
    <property type="term" value="P:resolution of meiotic recombination intermediates"/>
    <property type="evidence" value="ECO:0007669"/>
    <property type="project" value="TreeGrafter"/>
</dbReference>
<accession>A0A6C0DE75</accession>
<dbReference type="InterPro" id="IPR011335">
    <property type="entry name" value="Restrct_endonuc-II-like"/>
</dbReference>
<feature type="domain" description="ERCC4" evidence="2">
    <location>
        <begin position="1"/>
        <end position="87"/>
    </location>
</feature>
<dbReference type="GO" id="GO:0000727">
    <property type="term" value="P:double-strand break repair via break-induced replication"/>
    <property type="evidence" value="ECO:0007669"/>
    <property type="project" value="TreeGrafter"/>
</dbReference>
<dbReference type="Gene3D" id="3.40.50.10130">
    <property type="match status" value="1"/>
</dbReference>
<dbReference type="GO" id="GO:0048257">
    <property type="term" value="F:3'-flap endonuclease activity"/>
    <property type="evidence" value="ECO:0007669"/>
    <property type="project" value="TreeGrafter"/>
</dbReference>
<dbReference type="SMART" id="SM00891">
    <property type="entry name" value="ERCC4"/>
    <property type="match status" value="1"/>
</dbReference>
<dbReference type="InterPro" id="IPR006166">
    <property type="entry name" value="ERCC4_domain"/>
</dbReference>
<organism evidence="3">
    <name type="scientific">viral metagenome</name>
    <dbReference type="NCBI Taxonomy" id="1070528"/>
    <lineage>
        <taxon>unclassified sequences</taxon>
        <taxon>metagenomes</taxon>
        <taxon>organismal metagenomes</taxon>
    </lineage>
</organism>
<reference evidence="3" key="1">
    <citation type="journal article" date="2020" name="Nature">
        <title>Giant virus diversity and host interactions through global metagenomics.</title>
        <authorList>
            <person name="Schulz F."/>
            <person name="Roux S."/>
            <person name="Paez-Espino D."/>
            <person name="Jungbluth S."/>
            <person name="Walsh D.A."/>
            <person name="Denef V.J."/>
            <person name="McMahon K.D."/>
            <person name="Konstantinidis K.T."/>
            <person name="Eloe-Fadrosh E.A."/>
            <person name="Kyrpides N.C."/>
            <person name="Woyke T."/>
        </authorList>
    </citation>
    <scope>NUCLEOTIDE SEQUENCE</scope>
    <source>
        <strain evidence="3">GVMAG-M-3300023174-141</strain>
    </source>
</reference>
<dbReference type="Pfam" id="PF02732">
    <property type="entry name" value="ERCC4"/>
    <property type="match status" value="1"/>
</dbReference>
<evidence type="ECO:0000313" key="3">
    <source>
        <dbReference type="EMBL" id="QHT14817.1"/>
    </source>
</evidence>
<dbReference type="SUPFAM" id="SSF52980">
    <property type="entry name" value="Restriction endonuclease-like"/>
    <property type="match status" value="1"/>
</dbReference>